<evidence type="ECO:0000313" key="2">
    <source>
        <dbReference type="Proteomes" id="UP001163321"/>
    </source>
</evidence>
<protein>
    <submittedName>
        <fullName evidence="1">Uncharacterized protein</fullName>
    </submittedName>
</protein>
<organism evidence="1 2">
    <name type="scientific">Peronosclerospora sorghi</name>
    <dbReference type="NCBI Taxonomy" id="230839"/>
    <lineage>
        <taxon>Eukaryota</taxon>
        <taxon>Sar</taxon>
        <taxon>Stramenopiles</taxon>
        <taxon>Oomycota</taxon>
        <taxon>Peronosporomycetes</taxon>
        <taxon>Peronosporales</taxon>
        <taxon>Peronosporaceae</taxon>
        <taxon>Peronosclerospora</taxon>
    </lineage>
</organism>
<name>A0ACC0VUB2_9STRA</name>
<proteinExistence type="predicted"/>
<dbReference type="EMBL" id="CM047586">
    <property type="protein sequence ID" value="KAI9909346.1"/>
    <property type="molecule type" value="Genomic_DNA"/>
</dbReference>
<gene>
    <name evidence="1" type="ORF">PsorP6_015286</name>
</gene>
<evidence type="ECO:0000313" key="1">
    <source>
        <dbReference type="EMBL" id="KAI9909346.1"/>
    </source>
</evidence>
<keyword evidence="2" id="KW-1185">Reference proteome</keyword>
<dbReference type="Proteomes" id="UP001163321">
    <property type="component" value="Chromosome 7"/>
</dbReference>
<accession>A0ACC0VUB2</accession>
<comment type="caution">
    <text evidence="1">The sequence shown here is derived from an EMBL/GenBank/DDBJ whole genome shotgun (WGS) entry which is preliminary data.</text>
</comment>
<sequence>MTLVGVNPIYIQGTKKKFSNGTREIYAVNSVADHVSVDPTRTTGYISALNLKEDDALEMLNTVETYGGYPTHVSLSPDEDFVVVSNAGSVGCGRLGNKTFLHEFPVGSHVVAGRQEASHIHSTTWIPDSKHAVAANLESDDLLQYELEQKLQTLKGLRTVKRPPGWRPRHMVVYHSGNYAYVLDELSNTVGVYNIDKKSALLVPNALQNIPPLPSHFKKYSASADIHLSNEGNFLYTSNRGHNFIAIFKIKKADGTLTSIGWESSHGKNPLVFVFYGNWMIGTPAIDTYFV</sequence>
<reference evidence="1 2" key="1">
    <citation type="journal article" date="2022" name="bioRxiv">
        <title>The genome of the oomycete Peronosclerospora sorghi, a cosmopolitan pathogen of maize and sorghum, is inflated with dispersed pseudogenes.</title>
        <authorList>
            <person name="Fletcher K."/>
            <person name="Martin F."/>
            <person name="Isakeit T."/>
            <person name="Cavanaugh K."/>
            <person name="Magill C."/>
            <person name="Michelmore R."/>
        </authorList>
    </citation>
    <scope>NUCLEOTIDE SEQUENCE [LARGE SCALE GENOMIC DNA]</scope>
    <source>
        <strain evidence="1">P6</strain>
    </source>
</reference>